<dbReference type="PANTHER" id="PTHR30203">
    <property type="entry name" value="OUTER MEMBRANE CATION EFFLUX PROTEIN"/>
    <property type="match status" value="1"/>
</dbReference>
<keyword evidence="5" id="KW-1185">Reference proteome</keyword>
<keyword evidence="2" id="KW-0564">Palmitate</keyword>
<comment type="caution">
    <text evidence="4">The sequence shown here is derived from an EMBL/GenBank/DDBJ whole genome shotgun (WGS) entry which is preliminary data.</text>
</comment>
<evidence type="ECO:0000313" key="5">
    <source>
        <dbReference type="Proteomes" id="UP001228044"/>
    </source>
</evidence>
<keyword evidence="2" id="KW-0472">Membrane</keyword>
<evidence type="ECO:0000256" key="2">
    <source>
        <dbReference type="RuleBase" id="RU362097"/>
    </source>
</evidence>
<dbReference type="Proteomes" id="UP001228044">
    <property type="component" value="Unassembled WGS sequence"/>
</dbReference>
<accession>A0ABT8DSK8</accession>
<keyword evidence="2" id="KW-0812">Transmembrane</keyword>
<comment type="similarity">
    <text evidence="1 2">Belongs to the outer membrane factor (OMF) (TC 1.B.17) family.</text>
</comment>
<protein>
    <submittedName>
        <fullName evidence="4">Efflux transporter outer membrane subunit</fullName>
    </submittedName>
</protein>
<comment type="subcellular location">
    <subcellularLocation>
        <location evidence="2">Cell membrane</location>
        <topology evidence="2">Lipid-anchor</topology>
    </subcellularLocation>
</comment>
<keyword evidence="3" id="KW-0175">Coiled coil</keyword>
<dbReference type="Gene3D" id="2.20.200.10">
    <property type="entry name" value="Outer membrane efflux proteins (OEP)"/>
    <property type="match status" value="1"/>
</dbReference>
<dbReference type="NCBIfam" id="TIGR01845">
    <property type="entry name" value="outer_NodT"/>
    <property type="match status" value="1"/>
</dbReference>
<dbReference type="Pfam" id="PF02321">
    <property type="entry name" value="OEP"/>
    <property type="match status" value="2"/>
</dbReference>
<organism evidence="4 5">
    <name type="scientific">Roseateles violae</name>
    <dbReference type="NCBI Taxonomy" id="3058042"/>
    <lineage>
        <taxon>Bacteria</taxon>
        <taxon>Pseudomonadati</taxon>
        <taxon>Pseudomonadota</taxon>
        <taxon>Betaproteobacteria</taxon>
        <taxon>Burkholderiales</taxon>
        <taxon>Sphaerotilaceae</taxon>
        <taxon>Roseateles</taxon>
    </lineage>
</organism>
<dbReference type="RefSeq" id="WP_290359610.1">
    <property type="nucleotide sequence ID" value="NZ_JAUHHC010000003.1"/>
</dbReference>
<dbReference type="EMBL" id="JAUHHC010000003">
    <property type="protein sequence ID" value="MDN3921311.1"/>
    <property type="molecule type" value="Genomic_DNA"/>
</dbReference>
<name>A0ABT8DSK8_9BURK</name>
<feature type="coiled-coil region" evidence="3">
    <location>
        <begin position="216"/>
        <end position="250"/>
    </location>
</feature>
<evidence type="ECO:0000313" key="4">
    <source>
        <dbReference type="EMBL" id="MDN3921311.1"/>
    </source>
</evidence>
<dbReference type="SUPFAM" id="SSF56954">
    <property type="entry name" value="Outer membrane efflux proteins (OEP)"/>
    <property type="match status" value="1"/>
</dbReference>
<proteinExistence type="inferred from homology"/>
<keyword evidence="2" id="KW-1134">Transmembrane beta strand</keyword>
<sequence>MLSLPLSLLLGGCMLGPDYRRPEVQAPASFRFDDGRSTEAVARELANTAWWSLLRDPVLDQLIAEGLANNKNLAIAAARVDAFYGAYGSTRSALFPQLGAELAGTRQRASQSTISPAPGSNPFNTVQGDLFIAWELDLFGRLRRLDEAARAELLGSEAARSGAVLSLTAAIASAYVGLRALDRQLEISRDTLKSRSEALELFRKRFAGGVISELELNQAQSEYALALASVPELERQIAQQENALSLLLGRNPGPIARGLSIDRLALPAVPAGLPSELLERRPDIREAEQALVAANARIGAAKAQYFPRISLTGLFGGASTSLNNLFESPGRVWSFAGSVSMPIFTAGGIAGQVTSAEAQQRAALYGYQQAVQASFRDVEDALIGSRKIRERFDAQALQVQALRSYARHARARYEEGFSSYLEVLDAQRSLFSAELRYTQDQADTFAQVIALYKALGGGWLGQAEALAPQPQASVQQTPALLP</sequence>
<dbReference type="PANTHER" id="PTHR30203:SF33">
    <property type="entry name" value="BLR4455 PROTEIN"/>
    <property type="match status" value="1"/>
</dbReference>
<dbReference type="InterPro" id="IPR003423">
    <property type="entry name" value="OMP_efflux"/>
</dbReference>
<keyword evidence="2" id="KW-0449">Lipoprotein</keyword>
<gene>
    <name evidence="4" type="ORF">QWJ38_13540</name>
</gene>
<evidence type="ECO:0000256" key="1">
    <source>
        <dbReference type="ARBA" id="ARBA00007613"/>
    </source>
</evidence>
<reference evidence="4 5" key="1">
    <citation type="submission" date="2023-06" db="EMBL/GenBank/DDBJ databases">
        <title>Pelomonas sp. PFR6 16S ribosomal RNA gene Genome sequencing and assembly.</title>
        <authorList>
            <person name="Woo H."/>
        </authorList>
    </citation>
    <scope>NUCLEOTIDE SEQUENCE [LARGE SCALE GENOMIC DNA]</scope>
    <source>
        <strain evidence="4 5">PFR6</strain>
    </source>
</reference>
<dbReference type="InterPro" id="IPR010131">
    <property type="entry name" value="MdtP/NodT-like"/>
</dbReference>
<evidence type="ECO:0000256" key="3">
    <source>
        <dbReference type="SAM" id="Coils"/>
    </source>
</evidence>
<dbReference type="Gene3D" id="1.20.1600.10">
    <property type="entry name" value="Outer membrane efflux proteins (OEP)"/>
    <property type="match status" value="1"/>
</dbReference>